<evidence type="ECO:0000313" key="2">
    <source>
        <dbReference type="Proteomes" id="UP000281553"/>
    </source>
</evidence>
<dbReference type="EMBL" id="UYRU01057220">
    <property type="protein sequence ID" value="VDN13739.1"/>
    <property type="molecule type" value="Genomic_DNA"/>
</dbReference>
<proteinExistence type="predicted"/>
<dbReference type="AlphaFoldDB" id="A0A3P7NYN9"/>
<protein>
    <submittedName>
        <fullName evidence="1">Uncharacterized protein</fullName>
    </submittedName>
</protein>
<sequence>MFSQSEALYHWATKAFLRYSWPELATYTLLQEAFCQQVQWRTERTQDVSVFRSTQPSDVIYPAWWPQNWWQESLAAVAEHHVRHNADQSGKKRMPLLAPHPPLSVHSLRPLFKLISVDLKNANAATHNQCILLQLNVSGYRRFYASYVYVNFPNNDRYQQNYHCHHSRQHSAHAPPPLFSSP</sequence>
<dbReference type="OrthoDB" id="10256906at2759"/>
<name>A0A3P7NYN9_DIBLA</name>
<gene>
    <name evidence="1" type="ORF">DILT_LOCUS9570</name>
</gene>
<accession>A0A3P7NYN9</accession>
<organism evidence="1 2">
    <name type="scientific">Dibothriocephalus latus</name>
    <name type="common">Fish tapeworm</name>
    <name type="synonym">Diphyllobothrium latum</name>
    <dbReference type="NCBI Taxonomy" id="60516"/>
    <lineage>
        <taxon>Eukaryota</taxon>
        <taxon>Metazoa</taxon>
        <taxon>Spiralia</taxon>
        <taxon>Lophotrochozoa</taxon>
        <taxon>Platyhelminthes</taxon>
        <taxon>Cestoda</taxon>
        <taxon>Eucestoda</taxon>
        <taxon>Diphyllobothriidea</taxon>
        <taxon>Diphyllobothriidae</taxon>
        <taxon>Dibothriocephalus</taxon>
    </lineage>
</organism>
<reference evidence="1 2" key="1">
    <citation type="submission" date="2018-11" db="EMBL/GenBank/DDBJ databases">
        <authorList>
            <consortium name="Pathogen Informatics"/>
        </authorList>
    </citation>
    <scope>NUCLEOTIDE SEQUENCE [LARGE SCALE GENOMIC DNA]</scope>
</reference>
<keyword evidence="2" id="KW-1185">Reference proteome</keyword>
<evidence type="ECO:0000313" key="1">
    <source>
        <dbReference type="EMBL" id="VDN13739.1"/>
    </source>
</evidence>
<dbReference type="Proteomes" id="UP000281553">
    <property type="component" value="Unassembled WGS sequence"/>
</dbReference>